<sequence length="103" mass="11942">MTKSESLLEQLEQRSDELLALIVTQLNHSDEAERLTQLLDDHQLILEQIVEVGGHDHRSVLAERLTRLQQVFDEFAKGQQLIEQQLGALRQTKRLAKTYNPQR</sequence>
<name>A0ABW9G7Q6_9GAMM</name>
<accession>A0ABW9G7Q6</accession>
<dbReference type="EMBL" id="JBEQCT010000003">
    <property type="protein sequence ID" value="MFM2485073.1"/>
    <property type="molecule type" value="Genomic_DNA"/>
</dbReference>
<protein>
    <recommendedName>
        <fullName evidence="3">Flagellar protein FliT</fullName>
    </recommendedName>
</protein>
<gene>
    <name evidence="1" type="ORF">ABUE30_08345</name>
</gene>
<organism evidence="1 2">
    <name type="scientific">Celerinatantimonas yamalensis</name>
    <dbReference type="NCBI Taxonomy" id="559956"/>
    <lineage>
        <taxon>Bacteria</taxon>
        <taxon>Pseudomonadati</taxon>
        <taxon>Pseudomonadota</taxon>
        <taxon>Gammaproteobacteria</taxon>
        <taxon>Celerinatantimonadaceae</taxon>
        <taxon>Celerinatantimonas</taxon>
    </lineage>
</organism>
<dbReference type="Proteomes" id="UP001629953">
    <property type="component" value="Unassembled WGS sequence"/>
</dbReference>
<proteinExistence type="predicted"/>
<keyword evidence="2" id="KW-1185">Reference proteome</keyword>
<evidence type="ECO:0008006" key="3">
    <source>
        <dbReference type="Google" id="ProtNLM"/>
    </source>
</evidence>
<evidence type="ECO:0000313" key="1">
    <source>
        <dbReference type="EMBL" id="MFM2485073.1"/>
    </source>
</evidence>
<evidence type="ECO:0000313" key="2">
    <source>
        <dbReference type="Proteomes" id="UP001629953"/>
    </source>
</evidence>
<comment type="caution">
    <text evidence="1">The sequence shown here is derived from an EMBL/GenBank/DDBJ whole genome shotgun (WGS) entry which is preliminary data.</text>
</comment>
<dbReference type="RefSeq" id="WP_408623289.1">
    <property type="nucleotide sequence ID" value="NZ_JBEQCT010000003.1"/>
</dbReference>
<reference evidence="1 2" key="1">
    <citation type="journal article" date="2013" name="Int. J. Syst. Evol. Microbiol.">
        <title>Celerinatantimonas yamalensis sp. nov., a cold-adapted diazotrophic bacterium from a cold permafrost brine.</title>
        <authorList>
            <person name="Shcherbakova V."/>
            <person name="Chuvilskaya N."/>
            <person name="Rivkina E."/>
            <person name="Demidov N."/>
            <person name="Uchaeva V."/>
            <person name="Suetin S."/>
            <person name="Suzina N."/>
            <person name="Gilichinsky D."/>
        </authorList>
    </citation>
    <scope>NUCLEOTIDE SEQUENCE [LARGE SCALE GENOMIC DNA]</scope>
    <source>
        <strain evidence="1 2">C7</strain>
    </source>
</reference>